<keyword evidence="5" id="KW-0735">Signal-anchor</keyword>
<dbReference type="InterPro" id="IPR029044">
    <property type="entry name" value="Nucleotide-diphossugar_trans"/>
</dbReference>
<dbReference type="InterPro" id="IPR051993">
    <property type="entry name" value="Glycosyltransferase_8"/>
</dbReference>
<comment type="subcellular location">
    <subcellularLocation>
        <location evidence="1">Membrane</location>
        <topology evidence="1">Single-pass type II membrane protein</topology>
    </subcellularLocation>
</comment>
<evidence type="ECO:0000313" key="7">
    <source>
        <dbReference type="Proteomes" id="UP000326759"/>
    </source>
</evidence>
<comment type="caution">
    <text evidence="6">The sequence shown here is derived from an EMBL/GenBank/DDBJ whole genome shotgun (WGS) entry which is preliminary data.</text>
</comment>
<dbReference type="PANTHER" id="PTHR46012">
    <property type="entry name" value="IP22168P"/>
    <property type="match status" value="1"/>
</dbReference>
<evidence type="ECO:0000256" key="1">
    <source>
        <dbReference type="ARBA" id="ARBA00004606"/>
    </source>
</evidence>
<keyword evidence="7" id="KW-1185">Reference proteome</keyword>
<evidence type="ECO:0000313" key="6">
    <source>
        <dbReference type="EMBL" id="KAB7500616.1"/>
    </source>
</evidence>
<dbReference type="GO" id="GO:0016266">
    <property type="term" value="P:protein O-linked glycosylation via N-acetyl-galactosamine"/>
    <property type="evidence" value="ECO:0007669"/>
    <property type="project" value="TreeGrafter"/>
</dbReference>
<dbReference type="PANTHER" id="PTHR46012:SF2">
    <property type="entry name" value="IP22168P"/>
    <property type="match status" value="1"/>
</dbReference>
<sequence>MLSRWPENIRNKILLEKGKIVYPENGNFREKFRLCASERLFLSEALPSEEAIIFLDTDIIFLKSPEILWEEFAFFNSDQLSGLSPSLYLYHRFYKALFKAFLKFDVEKPLEELLQSIKTSLKNIDYELDTSRCSKLANIDEMLTKSLEKTILTRI</sequence>
<evidence type="ECO:0000256" key="2">
    <source>
        <dbReference type="ARBA" id="ARBA00006351"/>
    </source>
</evidence>
<dbReference type="GO" id="GO:0035252">
    <property type="term" value="F:UDP-xylosyltransferase activity"/>
    <property type="evidence" value="ECO:0007669"/>
    <property type="project" value="TreeGrafter"/>
</dbReference>
<gene>
    <name evidence="6" type="primary">gxylt1</name>
    <name evidence="6" type="ORF">Anas_14582</name>
</gene>
<reference evidence="6 7" key="1">
    <citation type="journal article" date="2019" name="PLoS Biol.">
        <title>Sex chromosomes control vertical transmission of feminizing Wolbachia symbionts in an isopod.</title>
        <authorList>
            <person name="Becking T."/>
            <person name="Chebbi M.A."/>
            <person name="Giraud I."/>
            <person name="Moumen B."/>
            <person name="Laverre T."/>
            <person name="Caubet Y."/>
            <person name="Peccoud J."/>
            <person name="Gilbert C."/>
            <person name="Cordaux R."/>
        </authorList>
    </citation>
    <scope>NUCLEOTIDE SEQUENCE [LARGE SCALE GENOMIC DNA]</scope>
    <source>
        <strain evidence="6">ANa2</strain>
        <tissue evidence="6">Whole body excluding digestive tract and cuticle</tissue>
    </source>
</reference>
<dbReference type="GO" id="GO:0016020">
    <property type="term" value="C:membrane"/>
    <property type="evidence" value="ECO:0007669"/>
    <property type="project" value="UniProtKB-SubCell"/>
</dbReference>
<evidence type="ECO:0000256" key="3">
    <source>
        <dbReference type="ARBA" id="ARBA00022676"/>
    </source>
</evidence>
<accession>A0A5N5T2D9</accession>
<organism evidence="6 7">
    <name type="scientific">Armadillidium nasatum</name>
    <dbReference type="NCBI Taxonomy" id="96803"/>
    <lineage>
        <taxon>Eukaryota</taxon>
        <taxon>Metazoa</taxon>
        <taxon>Ecdysozoa</taxon>
        <taxon>Arthropoda</taxon>
        <taxon>Crustacea</taxon>
        <taxon>Multicrustacea</taxon>
        <taxon>Malacostraca</taxon>
        <taxon>Eumalacostraca</taxon>
        <taxon>Peracarida</taxon>
        <taxon>Isopoda</taxon>
        <taxon>Oniscidea</taxon>
        <taxon>Crinocheta</taxon>
        <taxon>Armadillidiidae</taxon>
        <taxon>Armadillidium</taxon>
    </lineage>
</organism>
<dbReference type="SUPFAM" id="SSF53448">
    <property type="entry name" value="Nucleotide-diphospho-sugar transferases"/>
    <property type="match status" value="1"/>
</dbReference>
<protein>
    <submittedName>
        <fullName evidence="6">Glucoside xylosyltransferase 1</fullName>
    </submittedName>
</protein>
<dbReference type="Proteomes" id="UP000326759">
    <property type="component" value="Unassembled WGS sequence"/>
</dbReference>
<evidence type="ECO:0000256" key="5">
    <source>
        <dbReference type="ARBA" id="ARBA00022968"/>
    </source>
</evidence>
<name>A0A5N5T2D9_9CRUS</name>
<keyword evidence="5" id="KW-0812">Transmembrane</keyword>
<dbReference type="OrthoDB" id="6238971at2759"/>
<proteinExistence type="inferred from homology"/>
<keyword evidence="3" id="KW-0328">Glycosyltransferase</keyword>
<evidence type="ECO:0000256" key="4">
    <source>
        <dbReference type="ARBA" id="ARBA00022679"/>
    </source>
</evidence>
<dbReference type="EMBL" id="SEYY01013377">
    <property type="protein sequence ID" value="KAB7500616.1"/>
    <property type="molecule type" value="Genomic_DNA"/>
</dbReference>
<comment type="similarity">
    <text evidence="2">Belongs to the glycosyltransferase 8 family.</text>
</comment>
<keyword evidence="4 6" id="KW-0808">Transferase</keyword>
<dbReference type="Gene3D" id="3.90.550.10">
    <property type="entry name" value="Spore Coat Polysaccharide Biosynthesis Protein SpsA, Chain A"/>
    <property type="match status" value="1"/>
</dbReference>
<dbReference type="AlphaFoldDB" id="A0A5N5T2D9"/>